<sequence length="563" mass="59278">MAPRNPKVPSRANRTRLSRYSRRSTPAIVMVASFIVKSASASPSPRRRDPPPPPLVPTLALSFLESRDSIEQRDDTASPSFSTSHSSPSSPSSATSSTTSPSFVTSVYDSENSSTTLSNGHSTSVDLKFNLTATSSMATSSYATFSVTVSGQSRLDHLQPSSKPPMTSTTSVDSTSMPYSQSTTGAASSSSPMSSSYAASAVFASTTKAPSKDHDENTNTSVNESADSSVWASMSSHPEQSGATSSITSATVGRASRGPSAAPQQLISATHTVTTITTETTVSGRTIETTMTLSIGPVHMSPSPLNTGNTSPILGSNTWDRLLPEILIPVLGVLAMIVLGVTLSRCRARRRRKKHLTQSTFVQEPSSEYRRSLARTDWTPGDSRPMSEVVPNAIGRRILADPFSTLHNPDGSATSGSPFANSSQISEAQTTDPFADSSERASSRTSAPSIHSDHSTETVSTQFAFVTDSELGGIESAFSSGSLELNILSPVSSIGASSQSHYFSATGHYPGRPSPPSDSPLEKVTELLKEDTVVNESAPASPTAFFPLAGARLRALLDEARRG</sequence>
<name>A0ACB7ZTU3_9AGAM</name>
<dbReference type="Proteomes" id="UP000790377">
    <property type="component" value="Unassembled WGS sequence"/>
</dbReference>
<reference evidence="1" key="1">
    <citation type="journal article" date="2021" name="New Phytol.">
        <title>Evolutionary innovations through gain and loss of genes in the ectomycorrhizal Boletales.</title>
        <authorList>
            <person name="Wu G."/>
            <person name="Miyauchi S."/>
            <person name="Morin E."/>
            <person name="Kuo A."/>
            <person name="Drula E."/>
            <person name="Varga T."/>
            <person name="Kohler A."/>
            <person name="Feng B."/>
            <person name="Cao Y."/>
            <person name="Lipzen A."/>
            <person name="Daum C."/>
            <person name="Hundley H."/>
            <person name="Pangilinan J."/>
            <person name="Johnson J."/>
            <person name="Barry K."/>
            <person name="LaButti K."/>
            <person name="Ng V."/>
            <person name="Ahrendt S."/>
            <person name="Min B."/>
            <person name="Choi I.G."/>
            <person name="Park H."/>
            <person name="Plett J.M."/>
            <person name="Magnuson J."/>
            <person name="Spatafora J.W."/>
            <person name="Nagy L.G."/>
            <person name="Henrissat B."/>
            <person name="Grigoriev I.V."/>
            <person name="Yang Z.L."/>
            <person name="Xu J."/>
            <person name="Martin F.M."/>
        </authorList>
    </citation>
    <scope>NUCLEOTIDE SEQUENCE</scope>
    <source>
        <strain evidence="1">ATCC 28755</strain>
    </source>
</reference>
<proteinExistence type="predicted"/>
<evidence type="ECO:0000313" key="1">
    <source>
        <dbReference type="EMBL" id="KAH7904099.1"/>
    </source>
</evidence>
<protein>
    <submittedName>
        <fullName evidence="1">Uncharacterized protein</fullName>
    </submittedName>
</protein>
<gene>
    <name evidence="1" type="ORF">BJ138DRAFT_33730</name>
</gene>
<keyword evidence="2" id="KW-1185">Reference proteome</keyword>
<organism evidence="1 2">
    <name type="scientific">Hygrophoropsis aurantiaca</name>
    <dbReference type="NCBI Taxonomy" id="72124"/>
    <lineage>
        <taxon>Eukaryota</taxon>
        <taxon>Fungi</taxon>
        <taxon>Dikarya</taxon>
        <taxon>Basidiomycota</taxon>
        <taxon>Agaricomycotina</taxon>
        <taxon>Agaricomycetes</taxon>
        <taxon>Agaricomycetidae</taxon>
        <taxon>Boletales</taxon>
        <taxon>Coniophorineae</taxon>
        <taxon>Hygrophoropsidaceae</taxon>
        <taxon>Hygrophoropsis</taxon>
    </lineage>
</organism>
<comment type="caution">
    <text evidence="1">The sequence shown here is derived from an EMBL/GenBank/DDBJ whole genome shotgun (WGS) entry which is preliminary data.</text>
</comment>
<evidence type="ECO:0000313" key="2">
    <source>
        <dbReference type="Proteomes" id="UP000790377"/>
    </source>
</evidence>
<dbReference type="EMBL" id="MU268609">
    <property type="protein sequence ID" value="KAH7904099.1"/>
    <property type="molecule type" value="Genomic_DNA"/>
</dbReference>
<accession>A0ACB7ZTU3</accession>